<evidence type="ECO:0000313" key="1">
    <source>
        <dbReference type="EMBL" id="RDE50475.1"/>
    </source>
</evidence>
<protein>
    <submittedName>
        <fullName evidence="1">Uncharacterized protein</fullName>
    </submittedName>
</protein>
<accession>A0A369XM36</accession>
<comment type="caution">
    <text evidence="1">The sequence shown here is derived from an EMBL/GenBank/DDBJ whole genome shotgun (WGS) entry which is preliminary data.</text>
</comment>
<reference evidence="1 2" key="1">
    <citation type="submission" date="2018-05" db="EMBL/GenBank/DDBJ databases">
        <title>Integrated omic analyses show evidence that a Ca. Accumulibacter phosphatis strain performs denitrification under micro-aerobic conditions.</title>
        <authorList>
            <person name="Camejo P.Y."/>
            <person name="Katherine M.D."/>
            <person name="Daniel N.R."/>
        </authorList>
    </citation>
    <scope>NUCLEOTIDE SEQUENCE [LARGE SCALE GENOMIC DNA]</scope>
    <source>
        <strain evidence="1">UW-LDO-IC</strain>
    </source>
</reference>
<organism evidence="1 2">
    <name type="scientific">Candidatus Accumulibacter meliphilus</name>
    <dbReference type="NCBI Taxonomy" id="2211374"/>
    <lineage>
        <taxon>Bacteria</taxon>
        <taxon>Pseudomonadati</taxon>
        <taxon>Pseudomonadota</taxon>
        <taxon>Betaproteobacteria</taxon>
        <taxon>Candidatus Accumulibacter</taxon>
    </lineage>
</organism>
<dbReference type="Proteomes" id="UP000253831">
    <property type="component" value="Unassembled WGS sequence"/>
</dbReference>
<dbReference type="AlphaFoldDB" id="A0A369XM36"/>
<dbReference type="EMBL" id="QPGA01000019">
    <property type="protein sequence ID" value="RDE50475.1"/>
    <property type="molecule type" value="Genomic_DNA"/>
</dbReference>
<gene>
    <name evidence="1" type="ORF">DVS81_11095</name>
</gene>
<proteinExistence type="predicted"/>
<name>A0A369XM36_9PROT</name>
<sequence>MNEKPTTIARSSALPLTQDFYHLRRQGVGFIEQMGSRLWTDYNTHDPGITILEALCYALTDLSYRVGWDIKDLLALEKPSADLADAFPGQAFFSAREILTVNPTTPDDFRRLLIDLDKVRNAWVAGKECPCETSYYACCEEDQLRLSYHRPSDAERSAKQVTPLGLYEARLELEADVELGDLNDLKIEQDVVIAAADGVHQISMELRFPRMGLADGRLWDLFLGSKQAEPEDRSGVIAAVTLLRLGATKTFDVFSAASLPDEQARDAYLRAHWRDVLFVDLAIEFTVTLSDQSTLSQELYIDNAALRVFGGDAARGATSIQLVTSWLEDASAGGFVARYRHKARAARRAVNSAKAVLHAHRNLGEDFCRVEPIGIEEVAVCAEVEVLTDADIESVQARIWFEIEQYFNPAIRFNSLPALLAAGERVEEIFNGPQLDNGFIQAQDLDASALKTALRTSDIINRLMDIEGVMAVNRLLLTKYDAEGNVVPGAADPLWDAVDGKPIFDANKVSAAWLLFVSQQRQPRLYRKLSRFLFYKNGLPFVPRMDEAEDSLQQLHGAAERPKNPFAAKDLDIPQGSFKQADEYYPLQCSFPQAYGIGAEGLPAHVSPERRAQARQLKAYLMVFEQLLGNALAQLAHTADLFSLDPELRRTYFVKEFSEALIPGFDELTAGLDKAAVEAISESDAEFRQRRNRFLDHLLARFGEQFSEYALLLGRLDGRQLALERLIKDKIAFLKAYPQISHDRGKAFNYRLDPCSPANYPGIKKRISLLLGYPDLEFVSTVEHVGADYRVEFALRDRSMGIWLEGGLTLTAADEAAAKALAYEVLTQRLSRADACTIDEEEDGFRLILNDLADAELGRHPDLFAARSLAQALCDELLAWAANERCIVVEHLLLRPKFPGDALYPACADGACRTCGDEDPYSFRITFVMPGWTTAYKDNMDLRRFAERSIQQETPAHLLGKTCWVGNDGFVENPCAEVVDQLAALLIATSAPSEGVEAGDSEACACALEIYHEFSRAFVAWYENRAHDHFQSAALGARLQAEFASQVRLADSDCAALMEDPLWSEVEALMVAHFRQVVLHGLQFERFEGAWRRWLQANARFDWAEERLHERVAAILRARLLDASASADALHGCAVAILRQYGSAFYDWMADNLAQGREVDEFTAFAPGAVSLGAELGFTPGTAVAIGEMLKERYAGYREVSYRLWVVGQLLGNLRNIYPGATLHDCDDGSDRNPVRLDNTALGNYPLRGSLS</sequence>
<evidence type="ECO:0000313" key="2">
    <source>
        <dbReference type="Proteomes" id="UP000253831"/>
    </source>
</evidence>